<keyword evidence="1" id="KW-0472">Membrane</keyword>
<proteinExistence type="predicted"/>
<evidence type="ECO:0000313" key="2">
    <source>
        <dbReference type="EMBL" id="RXR16304.1"/>
    </source>
</evidence>
<keyword evidence="1" id="KW-1133">Transmembrane helix</keyword>
<name>A0A4Q1K1M6_9FLAO</name>
<organism evidence="2 3">
    <name type="scientific">Flavobacterium amnicola</name>
    <dbReference type="NCBI Taxonomy" id="2506422"/>
    <lineage>
        <taxon>Bacteria</taxon>
        <taxon>Pseudomonadati</taxon>
        <taxon>Bacteroidota</taxon>
        <taxon>Flavobacteriia</taxon>
        <taxon>Flavobacteriales</taxon>
        <taxon>Flavobacteriaceae</taxon>
        <taxon>Flavobacterium</taxon>
    </lineage>
</organism>
<dbReference type="OrthoDB" id="1144067at2"/>
<reference evidence="3" key="1">
    <citation type="submission" date="2019-01" db="EMBL/GenBank/DDBJ databases">
        <title>Cytophagaceae bacterium strain CAR-16.</title>
        <authorList>
            <person name="Chen W.-M."/>
        </authorList>
    </citation>
    <scope>NUCLEOTIDE SEQUENCE [LARGE SCALE GENOMIC DNA]</scope>
    <source>
        <strain evidence="3">LLJ-11</strain>
    </source>
</reference>
<evidence type="ECO:0000313" key="3">
    <source>
        <dbReference type="Proteomes" id="UP000290283"/>
    </source>
</evidence>
<feature type="transmembrane region" description="Helical" evidence="1">
    <location>
        <begin position="48"/>
        <end position="65"/>
    </location>
</feature>
<protein>
    <submittedName>
        <fullName evidence="2">Uncharacterized protein</fullName>
    </submittedName>
</protein>
<accession>A0A4Q1K1M6</accession>
<feature type="transmembrane region" description="Helical" evidence="1">
    <location>
        <begin position="22"/>
        <end position="42"/>
    </location>
</feature>
<keyword evidence="1" id="KW-0812">Transmembrane</keyword>
<keyword evidence="3" id="KW-1185">Reference proteome</keyword>
<dbReference type="Proteomes" id="UP000290283">
    <property type="component" value="Unassembled WGS sequence"/>
</dbReference>
<evidence type="ECO:0000256" key="1">
    <source>
        <dbReference type="SAM" id="Phobius"/>
    </source>
</evidence>
<gene>
    <name evidence="2" type="ORF">EQG63_11825</name>
</gene>
<dbReference type="EMBL" id="SBKO01000006">
    <property type="protein sequence ID" value="RXR16304.1"/>
    <property type="molecule type" value="Genomic_DNA"/>
</dbReference>
<dbReference type="RefSeq" id="WP_129436582.1">
    <property type="nucleotide sequence ID" value="NZ_SBKO01000006.1"/>
</dbReference>
<dbReference type="AlphaFoldDB" id="A0A4Q1K1M6"/>
<comment type="caution">
    <text evidence="2">The sequence shown here is derived from an EMBL/GenBank/DDBJ whole genome shotgun (WGS) entry which is preliminary data.</text>
</comment>
<sequence>MTKDIQVEVQPQTKKQATTSKLILGLLFDFIGILSYIIPGIAETVDVIWAPISGVLLVAMYKGTIGKVAGVIGTLEELIPFTDFIPTFTLTWLYEYFQDKKNNAV</sequence>